<name>A0AA39QPJ3_9AGAR</name>
<feature type="compositionally biased region" description="Polar residues" evidence="1">
    <location>
        <begin position="72"/>
        <end position="81"/>
    </location>
</feature>
<evidence type="ECO:0000313" key="3">
    <source>
        <dbReference type="Proteomes" id="UP001175228"/>
    </source>
</evidence>
<proteinExistence type="predicted"/>
<comment type="caution">
    <text evidence="2">The sequence shown here is derived from an EMBL/GenBank/DDBJ whole genome shotgun (WGS) entry which is preliminary data.</text>
</comment>
<evidence type="ECO:0000313" key="2">
    <source>
        <dbReference type="EMBL" id="KAK0505581.1"/>
    </source>
</evidence>
<dbReference type="AlphaFoldDB" id="A0AA39QPJ3"/>
<organism evidence="2 3">
    <name type="scientific">Armillaria luteobubalina</name>
    <dbReference type="NCBI Taxonomy" id="153913"/>
    <lineage>
        <taxon>Eukaryota</taxon>
        <taxon>Fungi</taxon>
        <taxon>Dikarya</taxon>
        <taxon>Basidiomycota</taxon>
        <taxon>Agaricomycotina</taxon>
        <taxon>Agaricomycetes</taxon>
        <taxon>Agaricomycetidae</taxon>
        <taxon>Agaricales</taxon>
        <taxon>Marasmiineae</taxon>
        <taxon>Physalacriaceae</taxon>
        <taxon>Armillaria</taxon>
    </lineage>
</organism>
<evidence type="ECO:0000256" key="1">
    <source>
        <dbReference type="SAM" id="MobiDB-lite"/>
    </source>
</evidence>
<reference evidence="2" key="1">
    <citation type="submission" date="2023-06" db="EMBL/GenBank/DDBJ databases">
        <authorList>
            <consortium name="Lawrence Berkeley National Laboratory"/>
            <person name="Ahrendt S."/>
            <person name="Sahu N."/>
            <person name="Indic B."/>
            <person name="Wong-Bajracharya J."/>
            <person name="Merenyi Z."/>
            <person name="Ke H.-M."/>
            <person name="Monk M."/>
            <person name="Kocsube S."/>
            <person name="Drula E."/>
            <person name="Lipzen A."/>
            <person name="Balint B."/>
            <person name="Henrissat B."/>
            <person name="Andreopoulos B."/>
            <person name="Martin F.M."/>
            <person name="Harder C.B."/>
            <person name="Rigling D."/>
            <person name="Ford K.L."/>
            <person name="Foster G.D."/>
            <person name="Pangilinan J."/>
            <person name="Papanicolaou A."/>
            <person name="Barry K."/>
            <person name="LaButti K."/>
            <person name="Viragh M."/>
            <person name="Koriabine M."/>
            <person name="Yan M."/>
            <person name="Riley R."/>
            <person name="Champramary S."/>
            <person name="Plett K.L."/>
            <person name="Tsai I.J."/>
            <person name="Slot J."/>
            <person name="Sipos G."/>
            <person name="Plett J."/>
            <person name="Nagy L.G."/>
            <person name="Grigoriev I.V."/>
        </authorList>
    </citation>
    <scope>NUCLEOTIDE SEQUENCE</scope>
    <source>
        <strain evidence="2">HWK02</strain>
    </source>
</reference>
<feature type="region of interest" description="Disordered" evidence="1">
    <location>
        <begin position="72"/>
        <end position="95"/>
    </location>
</feature>
<dbReference type="Proteomes" id="UP001175228">
    <property type="component" value="Unassembled WGS sequence"/>
</dbReference>
<dbReference type="EMBL" id="JAUEPU010000002">
    <property type="protein sequence ID" value="KAK0505581.1"/>
    <property type="molecule type" value="Genomic_DNA"/>
</dbReference>
<accession>A0AA39QPJ3</accession>
<sequence>MDQNGAMKPGIDVVNRRALVGGVGMEIDPGYQGISAAYSDISGRTQPTPLSRSLPDPSSHVVVKKPILEPTQCSESDPITEQNEHSECHSAPPTINDEELMVEPVIASEQTSSSACGCHSPSPIPHIMITPLPVQLSFSGKPFRPSAKWYLLRARDVETKFHARTRSRTSCEYMERLYQRFLRLYLKGVNRAMFEIDDEEEALQMLLDKLHQCTEGILNMVGVGKTYHLVENIIQDVALVHSWLFEIQTDIFVEGREYVVYQHRKGALLYQQDN</sequence>
<protein>
    <submittedName>
        <fullName evidence="2">Uncharacterized protein</fullName>
    </submittedName>
</protein>
<gene>
    <name evidence="2" type="ORF">EDD18DRAFT_1098917</name>
</gene>
<keyword evidence="3" id="KW-1185">Reference proteome</keyword>